<dbReference type="EMBL" id="BTRK01000001">
    <property type="protein sequence ID" value="GMR31875.1"/>
    <property type="molecule type" value="Genomic_DNA"/>
</dbReference>
<comment type="caution">
    <text evidence="1">The sequence shown here is derived from an EMBL/GenBank/DDBJ whole genome shotgun (WGS) entry which is preliminary data.</text>
</comment>
<name>A0AAN4Z7G3_9BILA</name>
<keyword evidence="2" id="KW-1185">Reference proteome</keyword>
<reference evidence="2" key="1">
    <citation type="submission" date="2022-10" db="EMBL/GenBank/DDBJ databases">
        <title>Genome assembly of Pristionchus species.</title>
        <authorList>
            <person name="Yoshida K."/>
            <person name="Sommer R.J."/>
        </authorList>
    </citation>
    <scope>NUCLEOTIDE SEQUENCE [LARGE SCALE GENOMIC DNA]</scope>
    <source>
        <strain evidence="2">RS5460</strain>
    </source>
</reference>
<accession>A0AAN4Z7G3</accession>
<dbReference type="Proteomes" id="UP001328107">
    <property type="component" value="Unassembled WGS sequence"/>
</dbReference>
<evidence type="ECO:0000313" key="2">
    <source>
        <dbReference type="Proteomes" id="UP001328107"/>
    </source>
</evidence>
<protein>
    <submittedName>
        <fullName evidence="1">Uncharacterized protein</fullName>
    </submittedName>
</protein>
<feature type="non-terminal residue" evidence="1">
    <location>
        <position position="1"/>
    </location>
</feature>
<dbReference type="AlphaFoldDB" id="A0AAN4Z7G3"/>
<sequence length="120" mass="12762">GSLRLGLEVLLELAHEGLLFGRGLEASVAELRGSVDPLEETLVSLARELLGVPSRGDSLESLSAGNTNGVDHLILREDLVDEDLQTLASPLDLIGDGTTVNLDLHDMGLLVTVLEELLLK</sequence>
<proteinExistence type="predicted"/>
<evidence type="ECO:0000313" key="1">
    <source>
        <dbReference type="EMBL" id="GMR31875.1"/>
    </source>
</evidence>
<organism evidence="1 2">
    <name type="scientific">Pristionchus mayeri</name>
    <dbReference type="NCBI Taxonomy" id="1317129"/>
    <lineage>
        <taxon>Eukaryota</taxon>
        <taxon>Metazoa</taxon>
        <taxon>Ecdysozoa</taxon>
        <taxon>Nematoda</taxon>
        <taxon>Chromadorea</taxon>
        <taxon>Rhabditida</taxon>
        <taxon>Rhabditina</taxon>
        <taxon>Diplogasteromorpha</taxon>
        <taxon>Diplogasteroidea</taxon>
        <taxon>Neodiplogasteridae</taxon>
        <taxon>Pristionchus</taxon>
    </lineage>
</organism>
<gene>
    <name evidence="1" type="ORF">PMAYCL1PPCAC_02070</name>
</gene>
<feature type="non-terminal residue" evidence="1">
    <location>
        <position position="120"/>
    </location>
</feature>